<dbReference type="Proteomes" id="UP001596091">
    <property type="component" value="Unassembled WGS sequence"/>
</dbReference>
<protein>
    <recommendedName>
        <fullName evidence="4">Tetratricopeptide repeat protein</fullName>
    </recommendedName>
</protein>
<dbReference type="RefSeq" id="WP_263342315.1">
    <property type="nucleotide sequence ID" value="NZ_JAGSYH010000011.1"/>
</dbReference>
<name>A0ABW1EM57_9BACT</name>
<reference evidence="3" key="1">
    <citation type="journal article" date="2019" name="Int. J. Syst. Evol. Microbiol.">
        <title>The Global Catalogue of Microorganisms (GCM) 10K type strain sequencing project: providing services to taxonomists for standard genome sequencing and annotation.</title>
        <authorList>
            <consortium name="The Broad Institute Genomics Platform"/>
            <consortium name="The Broad Institute Genome Sequencing Center for Infectious Disease"/>
            <person name="Wu L."/>
            <person name="Ma J."/>
        </authorList>
    </citation>
    <scope>NUCLEOTIDE SEQUENCE [LARGE SCALE GENOMIC DNA]</scope>
    <source>
        <strain evidence="3">JCM 4087</strain>
    </source>
</reference>
<dbReference type="EMBL" id="JBHSPH010000019">
    <property type="protein sequence ID" value="MFC5865326.1"/>
    <property type="molecule type" value="Genomic_DNA"/>
</dbReference>
<evidence type="ECO:0000256" key="1">
    <source>
        <dbReference type="SAM" id="SignalP"/>
    </source>
</evidence>
<dbReference type="Gene3D" id="1.25.40.10">
    <property type="entry name" value="Tetratricopeptide repeat domain"/>
    <property type="match status" value="1"/>
</dbReference>
<dbReference type="InterPro" id="IPR011990">
    <property type="entry name" value="TPR-like_helical_dom_sf"/>
</dbReference>
<comment type="caution">
    <text evidence="2">The sequence shown here is derived from an EMBL/GenBank/DDBJ whole genome shotgun (WGS) entry which is preliminary data.</text>
</comment>
<evidence type="ECO:0000313" key="3">
    <source>
        <dbReference type="Proteomes" id="UP001596091"/>
    </source>
</evidence>
<feature type="signal peptide" evidence="1">
    <location>
        <begin position="1"/>
        <end position="23"/>
    </location>
</feature>
<keyword evidence="3" id="KW-1185">Reference proteome</keyword>
<keyword evidence="1" id="KW-0732">Signal</keyword>
<gene>
    <name evidence="2" type="ORF">ACFPT7_23675</name>
</gene>
<proteinExistence type="predicted"/>
<dbReference type="SUPFAM" id="SSF48452">
    <property type="entry name" value="TPR-like"/>
    <property type="match status" value="1"/>
</dbReference>
<evidence type="ECO:0000313" key="2">
    <source>
        <dbReference type="EMBL" id="MFC5865326.1"/>
    </source>
</evidence>
<sequence length="400" mass="44629">MRFGKLGWVMLLGGLGVCAGAVAEVHGDALRNDPDVKEAYRYFYDLDYPKSVALFEKVQAAHPGSPDATTFLLEARVFEELYRQDLLDTTFYANDGFLTGKHPTPEDPTVRDRIFALEDRVEHEAGARLSKNPRDVDALYARGWARSLKAAYLAMVERGFSGCFHLALAAHGDEVKVLQIDPQYEDAKLVVGTYQYVIGALPWGFKFLFGFAGITGSKSRGLEMLRDDFEHGPMTSAEAGTVMALFLRRESKYQDAIAVVHKLEMQYPHDFLFHLEEANLRKDAGEGMAAAKAYEDLIEDAKKPGYFPSSHVELAYFGLGEALQGQRHYDEAAQAYEQTAWTQGVGAELKRRSLVDAGKAHDLNGQRAKAVQDYHWALDNGADTTQGELAKKYLKTPYHE</sequence>
<accession>A0ABW1EM57</accession>
<organism evidence="2 3">
    <name type="scientific">Acidicapsa dinghuensis</name>
    <dbReference type="NCBI Taxonomy" id="2218256"/>
    <lineage>
        <taxon>Bacteria</taxon>
        <taxon>Pseudomonadati</taxon>
        <taxon>Acidobacteriota</taxon>
        <taxon>Terriglobia</taxon>
        <taxon>Terriglobales</taxon>
        <taxon>Acidobacteriaceae</taxon>
        <taxon>Acidicapsa</taxon>
    </lineage>
</organism>
<evidence type="ECO:0008006" key="4">
    <source>
        <dbReference type="Google" id="ProtNLM"/>
    </source>
</evidence>
<feature type="chain" id="PRO_5046203367" description="Tetratricopeptide repeat protein" evidence="1">
    <location>
        <begin position="24"/>
        <end position="400"/>
    </location>
</feature>